<dbReference type="GO" id="GO:1990575">
    <property type="term" value="P:mitochondrial L-ornithine transmembrane transport"/>
    <property type="evidence" value="ECO:0007669"/>
    <property type="project" value="TreeGrafter"/>
</dbReference>
<comment type="caution">
    <text evidence="12">The sequence shown here is derived from an EMBL/GenBank/DDBJ whole genome shotgun (WGS) entry which is preliminary data.</text>
</comment>
<dbReference type="PANTHER" id="PTHR45624">
    <property type="entry name" value="MITOCHONDRIAL BASIC AMINO ACIDS TRANSPORTER-RELATED"/>
    <property type="match status" value="1"/>
</dbReference>
<feature type="repeat" description="Solcar" evidence="10">
    <location>
        <begin position="6"/>
        <end position="79"/>
    </location>
</feature>
<dbReference type="GO" id="GO:0000064">
    <property type="term" value="F:L-ornithine transmembrane transporter activity"/>
    <property type="evidence" value="ECO:0007669"/>
    <property type="project" value="TreeGrafter"/>
</dbReference>
<keyword evidence="8" id="KW-0496">Mitochondrion</keyword>
<evidence type="ECO:0000256" key="3">
    <source>
        <dbReference type="ARBA" id="ARBA00022448"/>
    </source>
</evidence>
<evidence type="ECO:0000313" key="12">
    <source>
        <dbReference type="EMBL" id="CAH0045887.1"/>
    </source>
</evidence>
<dbReference type="PANTHER" id="PTHR45624:SF12">
    <property type="entry name" value="MITOCHONDRIAL ORNITHINE TRANSPORTER 1"/>
    <property type="match status" value="1"/>
</dbReference>
<gene>
    <name evidence="12" type="ORF">CSOL1703_00012519</name>
</gene>
<dbReference type="Gene3D" id="1.50.40.10">
    <property type="entry name" value="Mitochondrial carrier domain"/>
    <property type="match status" value="2"/>
</dbReference>
<organism evidence="12 13">
    <name type="scientific">Clonostachys solani</name>
    <dbReference type="NCBI Taxonomy" id="160281"/>
    <lineage>
        <taxon>Eukaryota</taxon>
        <taxon>Fungi</taxon>
        <taxon>Dikarya</taxon>
        <taxon>Ascomycota</taxon>
        <taxon>Pezizomycotina</taxon>
        <taxon>Sordariomycetes</taxon>
        <taxon>Hypocreomycetidae</taxon>
        <taxon>Hypocreales</taxon>
        <taxon>Bionectriaceae</taxon>
        <taxon>Clonostachys</taxon>
    </lineage>
</organism>
<name>A0A9N9W7J1_9HYPO</name>
<keyword evidence="9 10" id="KW-0472">Membrane</keyword>
<dbReference type="OrthoDB" id="409586at2759"/>
<keyword evidence="4 10" id="KW-0812">Transmembrane</keyword>
<evidence type="ECO:0000256" key="10">
    <source>
        <dbReference type="PROSITE-ProRule" id="PRU00282"/>
    </source>
</evidence>
<dbReference type="Proteomes" id="UP000775872">
    <property type="component" value="Unassembled WGS sequence"/>
</dbReference>
<evidence type="ECO:0000256" key="5">
    <source>
        <dbReference type="ARBA" id="ARBA00022737"/>
    </source>
</evidence>
<keyword evidence="13" id="KW-1185">Reference proteome</keyword>
<evidence type="ECO:0000256" key="6">
    <source>
        <dbReference type="ARBA" id="ARBA00022792"/>
    </source>
</evidence>
<keyword evidence="3 11" id="KW-0813">Transport</keyword>
<dbReference type="PROSITE" id="PS50920">
    <property type="entry name" value="SOLCAR"/>
    <property type="match status" value="3"/>
</dbReference>
<feature type="repeat" description="Solcar" evidence="10">
    <location>
        <begin position="109"/>
        <end position="197"/>
    </location>
</feature>
<reference evidence="12" key="1">
    <citation type="submission" date="2021-10" db="EMBL/GenBank/DDBJ databases">
        <authorList>
            <person name="Piombo E."/>
        </authorList>
    </citation>
    <scope>NUCLEOTIDE SEQUENCE</scope>
</reference>
<dbReference type="GO" id="GO:0031966">
    <property type="term" value="C:mitochondrial membrane"/>
    <property type="evidence" value="ECO:0007669"/>
    <property type="project" value="UniProtKB-SubCell"/>
</dbReference>
<dbReference type="Pfam" id="PF00153">
    <property type="entry name" value="Mito_carr"/>
    <property type="match status" value="3"/>
</dbReference>
<dbReference type="InterPro" id="IPR023395">
    <property type="entry name" value="MCP_dom_sf"/>
</dbReference>
<comment type="similarity">
    <text evidence="2 11">Belongs to the mitochondrial carrier (TC 2.A.29) family.</text>
</comment>
<keyword evidence="7" id="KW-1133">Transmembrane helix</keyword>
<evidence type="ECO:0000256" key="1">
    <source>
        <dbReference type="ARBA" id="ARBA00004225"/>
    </source>
</evidence>
<evidence type="ECO:0000256" key="9">
    <source>
        <dbReference type="ARBA" id="ARBA00023136"/>
    </source>
</evidence>
<dbReference type="EMBL" id="CABFOC020000013">
    <property type="protein sequence ID" value="CAH0045887.1"/>
    <property type="molecule type" value="Genomic_DNA"/>
</dbReference>
<evidence type="ECO:0000256" key="11">
    <source>
        <dbReference type="RuleBase" id="RU000488"/>
    </source>
</evidence>
<dbReference type="InterPro" id="IPR050567">
    <property type="entry name" value="Mitochondrial_Carrier"/>
</dbReference>
<dbReference type="AlphaFoldDB" id="A0A9N9W7J1"/>
<comment type="subcellular location">
    <subcellularLocation>
        <location evidence="1">Mitochondrion membrane</location>
        <topology evidence="1">Multi-pass membrane protein</topology>
    </subcellularLocation>
</comment>
<evidence type="ECO:0000256" key="2">
    <source>
        <dbReference type="ARBA" id="ARBA00006375"/>
    </source>
</evidence>
<evidence type="ECO:0000256" key="7">
    <source>
        <dbReference type="ARBA" id="ARBA00022989"/>
    </source>
</evidence>
<proteinExistence type="inferred from homology"/>
<keyword evidence="6" id="KW-0999">Mitochondrion inner membrane</keyword>
<sequence>MGSDTMKDLIAGAAGGVAQVMIDIVKVRLQAYGGQASTVARNVLRKEGPLAFYKVMRTSMISNKQRLALTGHKGTLTPLVGVGACVSIQFGGFHYFRSLLECSRGTTSLSLFDYYCLGGAAGLANSVISGPIEHIRIRLQTQPHGDKRLYSGPVDCLRKITGQAGLAGVWRGQAVTLLREFHGYGVWFAAYEGLVHQLINYEKKPRTEIPSWKFAVCGGLAGELLWLLSHPLDVIKSKMQSDGFGKDQRYRTMGEAFRITFRSGGMPALWEGLGTALLRALPVSAGTFAA</sequence>
<evidence type="ECO:0000256" key="8">
    <source>
        <dbReference type="ARBA" id="ARBA00023128"/>
    </source>
</evidence>
<protein>
    <submittedName>
        <fullName evidence="12">Uncharacterized protein</fullName>
    </submittedName>
</protein>
<feature type="repeat" description="Solcar" evidence="10">
    <location>
        <begin position="209"/>
        <end position="290"/>
    </location>
</feature>
<evidence type="ECO:0000313" key="13">
    <source>
        <dbReference type="Proteomes" id="UP000775872"/>
    </source>
</evidence>
<evidence type="ECO:0000256" key="4">
    <source>
        <dbReference type="ARBA" id="ARBA00022692"/>
    </source>
</evidence>
<accession>A0A9N9W7J1</accession>
<keyword evidence="5" id="KW-0677">Repeat</keyword>
<dbReference type="InterPro" id="IPR018108">
    <property type="entry name" value="MCP_transmembrane"/>
</dbReference>
<dbReference type="SUPFAM" id="SSF103506">
    <property type="entry name" value="Mitochondrial carrier"/>
    <property type="match status" value="1"/>
</dbReference>